<evidence type="ECO:0000259" key="4">
    <source>
        <dbReference type="PROSITE" id="PS51406"/>
    </source>
</evidence>
<dbReference type="Gene3D" id="2.60.120.200">
    <property type="match status" value="1"/>
</dbReference>
<dbReference type="CDD" id="cd06263">
    <property type="entry name" value="MAM"/>
    <property type="match status" value="1"/>
</dbReference>
<sequence>MKITSRSTPLSIAALSILFLLLTFGATLSARAAEHVINFEAGLSGWSAIKETSYFNWTRHAGGTHSGHTGPAGAEEGNYYLYLEASRNTPGRIAYLQSPDFPETIKRISFHYHMYGAHMGTLALEGFDGNTWRELWRVNGQQHGSHHAPWIRKKIDLSARTIRKLRFKGTTGSGHGKLYRGDMAIDFITLTTNKEVSAGHWSKSGNDVYFANGNVGIGTNKPGADLTLLGRLSKPLAGHVGIPKGSPHVTGVGTRFTQALKVGDSLRIGDSVFRVNQIRSDISLTLNAPHPVGAHDATAYIDGELLSVRTGAEVSALSIDKSGNIGLGTNAPMTKLDVRGGVRVGEEKVCDARREGTIRYNSGTDQPEFCDGNAWTRVEGPQGEKGNPGPIGPQGIQGKKGDTGETGPRGLKGDEGDKGEVGPQGPKGDTGATGSQGLRGEKGDKGDDGIQGPKGDKGDIGPQGIQGKTGPQGEKGPKGDPGPTGPQGIQGKKGDTGATGPRGQKGDKGDPGPQGLTGKPGTKGDKGDTGDAFWSESGTDISYSAGNVGVGTASPSAKLDIQGDIKISGQAAIPASDCDEASEAGKVRYVVDANNKLGRFYGCVQTGASSYRWVTFNNTFIRGNDASGRAYSDGTHAKSCHGYLLSGNYTGDTGNGVYWIDPDGAGGNAPFKVYCDMTTDGGGWTIVYAATGADGEQPMVSNTEIGGNPLAFKHHNLDQQKKVAISAVSSRSILVRNNAAWLRWSHALFDNNLLSANQHSHYPVTITASNGATASGVAGWSNYNYSGGGDYGVVTSRGFDHHLTVYYHLNSSCVNHYFYSYSVVSVDGDAGYDVNTALGNWAATRGCDRPEGGGLVFYAGMK</sequence>
<protein>
    <submittedName>
        <fullName evidence="5">Fibrinogen beta and gamma chains, C-terminal globular domain</fullName>
    </submittedName>
</protein>
<name>A0A450XAG3_9GAMM</name>
<feature type="signal peptide" evidence="2">
    <location>
        <begin position="1"/>
        <end position="32"/>
    </location>
</feature>
<feature type="chain" id="PRO_5019458184" evidence="2">
    <location>
        <begin position="33"/>
        <end position="862"/>
    </location>
</feature>
<feature type="domain" description="Fibrinogen C-terminal" evidence="4">
    <location>
        <begin position="631"/>
        <end position="687"/>
    </location>
</feature>
<dbReference type="SUPFAM" id="SSF49899">
    <property type="entry name" value="Concanavalin A-like lectins/glucanases"/>
    <property type="match status" value="1"/>
</dbReference>
<dbReference type="Pfam" id="PF00629">
    <property type="entry name" value="MAM"/>
    <property type="match status" value="1"/>
</dbReference>
<dbReference type="Gene3D" id="2.60.120.1000">
    <property type="match status" value="1"/>
</dbReference>
<dbReference type="AlphaFoldDB" id="A0A450XAG3"/>
<dbReference type="InterPro" id="IPR002181">
    <property type="entry name" value="Fibrinogen_a/b/g_C_dom"/>
</dbReference>
<dbReference type="SUPFAM" id="SSF56496">
    <property type="entry name" value="Fibrinogen C-terminal domain-like"/>
    <property type="match status" value="1"/>
</dbReference>
<dbReference type="InterPro" id="IPR000998">
    <property type="entry name" value="MAM_dom"/>
</dbReference>
<evidence type="ECO:0000256" key="2">
    <source>
        <dbReference type="SAM" id="SignalP"/>
    </source>
</evidence>
<feature type="compositionally biased region" description="Low complexity" evidence="1">
    <location>
        <begin position="385"/>
        <end position="397"/>
    </location>
</feature>
<dbReference type="PROSITE" id="PS50060">
    <property type="entry name" value="MAM_2"/>
    <property type="match status" value="1"/>
</dbReference>
<dbReference type="EMBL" id="CAADFO010000020">
    <property type="protein sequence ID" value="VFK26327.1"/>
    <property type="molecule type" value="Genomic_DNA"/>
</dbReference>
<dbReference type="InterPro" id="IPR050149">
    <property type="entry name" value="Collagen_superfamily"/>
</dbReference>
<dbReference type="GO" id="GO:0031012">
    <property type="term" value="C:extracellular matrix"/>
    <property type="evidence" value="ECO:0007669"/>
    <property type="project" value="TreeGrafter"/>
</dbReference>
<dbReference type="Pfam" id="PF01391">
    <property type="entry name" value="Collagen"/>
    <property type="match status" value="2"/>
</dbReference>
<reference evidence="5" key="1">
    <citation type="submission" date="2019-02" db="EMBL/GenBank/DDBJ databases">
        <authorList>
            <person name="Gruber-Vodicka R. H."/>
            <person name="Seah K. B. B."/>
        </authorList>
    </citation>
    <scope>NUCLEOTIDE SEQUENCE</scope>
    <source>
        <strain evidence="5">BECK_BZ197</strain>
    </source>
</reference>
<dbReference type="NCBIfam" id="NF040941">
    <property type="entry name" value="GGGWT_bact"/>
    <property type="match status" value="1"/>
</dbReference>
<dbReference type="SMART" id="SM00137">
    <property type="entry name" value="MAM"/>
    <property type="match status" value="1"/>
</dbReference>
<dbReference type="InterPro" id="IPR008160">
    <property type="entry name" value="Collagen"/>
</dbReference>
<evidence type="ECO:0000313" key="5">
    <source>
        <dbReference type="EMBL" id="VFK26327.1"/>
    </source>
</evidence>
<dbReference type="PROSITE" id="PS51406">
    <property type="entry name" value="FIBRINOGEN_C_2"/>
    <property type="match status" value="1"/>
</dbReference>
<feature type="compositionally biased region" description="Basic and acidic residues" evidence="1">
    <location>
        <begin position="411"/>
        <end position="420"/>
    </location>
</feature>
<proteinExistence type="predicted"/>
<gene>
    <name evidence="5" type="ORF">BECKMB1821G_GA0114241_10209</name>
</gene>
<dbReference type="GO" id="GO:0016020">
    <property type="term" value="C:membrane"/>
    <property type="evidence" value="ECO:0007669"/>
    <property type="project" value="InterPro"/>
</dbReference>
<feature type="compositionally biased region" description="Basic and acidic residues" evidence="1">
    <location>
        <begin position="439"/>
        <end position="459"/>
    </location>
</feature>
<evidence type="ECO:0000256" key="1">
    <source>
        <dbReference type="SAM" id="MobiDB-lite"/>
    </source>
</evidence>
<evidence type="ECO:0000259" key="3">
    <source>
        <dbReference type="PROSITE" id="PS50060"/>
    </source>
</evidence>
<dbReference type="InterPro" id="IPR013320">
    <property type="entry name" value="ConA-like_dom_sf"/>
</dbReference>
<dbReference type="Pfam" id="PF00147">
    <property type="entry name" value="Fibrinogen_C"/>
    <property type="match status" value="1"/>
</dbReference>
<accession>A0A450XAG3</accession>
<dbReference type="InterPro" id="IPR036056">
    <property type="entry name" value="Fibrinogen-like_C"/>
</dbReference>
<keyword evidence="2" id="KW-0732">Signal</keyword>
<dbReference type="PANTHER" id="PTHR24023">
    <property type="entry name" value="COLLAGEN ALPHA"/>
    <property type="match status" value="1"/>
</dbReference>
<feature type="region of interest" description="Disordered" evidence="1">
    <location>
        <begin position="359"/>
        <end position="535"/>
    </location>
</feature>
<organism evidence="5">
    <name type="scientific">Candidatus Kentrum sp. MB</name>
    <dbReference type="NCBI Taxonomy" id="2138164"/>
    <lineage>
        <taxon>Bacteria</taxon>
        <taxon>Pseudomonadati</taxon>
        <taxon>Pseudomonadota</taxon>
        <taxon>Gammaproteobacteria</taxon>
        <taxon>Candidatus Kentrum</taxon>
    </lineage>
</organism>
<feature type="domain" description="MAM" evidence="3">
    <location>
        <begin position="38"/>
        <end position="198"/>
    </location>
</feature>
<dbReference type="GO" id="GO:0005615">
    <property type="term" value="C:extracellular space"/>
    <property type="evidence" value="ECO:0007669"/>
    <property type="project" value="TreeGrafter"/>
</dbReference>
<dbReference type="PANTHER" id="PTHR24023:SF1082">
    <property type="entry name" value="COLLAGEN TRIPLE HELIX REPEAT"/>
    <property type="match status" value="1"/>
</dbReference>